<evidence type="ECO:0000313" key="3">
    <source>
        <dbReference type="Proteomes" id="UP001303046"/>
    </source>
</evidence>
<dbReference type="Proteomes" id="UP001303046">
    <property type="component" value="Unassembled WGS sequence"/>
</dbReference>
<keyword evidence="3" id="KW-1185">Reference proteome</keyword>
<protein>
    <recommendedName>
        <fullName evidence="4">Reverse transcriptase domain-containing protein</fullName>
    </recommendedName>
</protein>
<evidence type="ECO:0000313" key="2">
    <source>
        <dbReference type="EMBL" id="KAK6766775.1"/>
    </source>
</evidence>
<feature type="compositionally biased region" description="Basic and acidic residues" evidence="1">
    <location>
        <begin position="35"/>
        <end position="47"/>
    </location>
</feature>
<accession>A0ABR1EVV6</accession>
<reference evidence="2 3" key="1">
    <citation type="submission" date="2023-08" db="EMBL/GenBank/DDBJ databases">
        <title>A Necator americanus chromosomal reference genome.</title>
        <authorList>
            <person name="Ilik V."/>
            <person name="Petrzelkova K.J."/>
            <person name="Pardy F."/>
            <person name="Fuh T."/>
            <person name="Niatou-Singa F.S."/>
            <person name="Gouil Q."/>
            <person name="Baker L."/>
            <person name="Ritchie M.E."/>
            <person name="Jex A.R."/>
            <person name="Gazzola D."/>
            <person name="Li H."/>
            <person name="Toshio Fujiwara R."/>
            <person name="Zhan B."/>
            <person name="Aroian R.V."/>
            <person name="Pafco B."/>
            <person name="Schwarz E.M."/>
        </authorList>
    </citation>
    <scope>NUCLEOTIDE SEQUENCE [LARGE SCALE GENOMIC DNA]</scope>
    <source>
        <strain evidence="2 3">Aroian</strain>
        <tissue evidence="2">Whole animal</tissue>
    </source>
</reference>
<gene>
    <name evidence="2" type="primary">Necator_chrX.g26363</name>
    <name evidence="2" type="ORF">RB195_026196</name>
</gene>
<name>A0ABR1EVV6_NECAM</name>
<sequence>MSHFFDLKKAFDSVATGALISGHGGLGQPECPYSVHKEREERHDDAASPKILTVTLEDAMRNAKAGMGRHESEAHLAPDKRNEFDETW</sequence>
<proteinExistence type="predicted"/>
<evidence type="ECO:0000256" key="1">
    <source>
        <dbReference type="SAM" id="MobiDB-lite"/>
    </source>
</evidence>
<dbReference type="EMBL" id="JAVFWL010000006">
    <property type="protein sequence ID" value="KAK6766775.1"/>
    <property type="molecule type" value="Genomic_DNA"/>
</dbReference>
<feature type="region of interest" description="Disordered" evidence="1">
    <location>
        <begin position="64"/>
        <end position="88"/>
    </location>
</feature>
<comment type="caution">
    <text evidence="2">The sequence shown here is derived from an EMBL/GenBank/DDBJ whole genome shotgun (WGS) entry which is preliminary data.</text>
</comment>
<feature type="region of interest" description="Disordered" evidence="1">
    <location>
        <begin position="21"/>
        <end position="50"/>
    </location>
</feature>
<evidence type="ECO:0008006" key="4">
    <source>
        <dbReference type="Google" id="ProtNLM"/>
    </source>
</evidence>
<feature type="compositionally biased region" description="Basic and acidic residues" evidence="1">
    <location>
        <begin position="68"/>
        <end position="88"/>
    </location>
</feature>
<organism evidence="2 3">
    <name type="scientific">Necator americanus</name>
    <name type="common">Human hookworm</name>
    <dbReference type="NCBI Taxonomy" id="51031"/>
    <lineage>
        <taxon>Eukaryota</taxon>
        <taxon>Metazoa</taxon>
        <taxon>Ecdysozoa</taxon>
        <taxon>Nematoda</taxon>
        <taxon>Chromadorea</taxon>
        <taxon>Rhabditida</taxon>
        <taxon>Rhabditina</taxon>
        <taxon>Rhabditomorpha</taxon>
        <taxon>Strongyloidea</taxon>
        <taxon>Ancylostomatidae</taxon>
        <taxon>Bunostominae</taxon>
        <taxon>Necator</taxon>
    </lineage>
</organism>